<proteinExistence type="predicted"/>
<sequence>MLNSLDLENNRIRYIHPKAFEGIESSLEWLKLGDNQLSAIPAEPLRRLEKLRQLDLRQNRIDKILEDDFKDYGRTLKFIYLQKNRSEFRSLSLRKTF</sequence>
<reference evidence="4 5" key="1">
    <citation type="journal article" date="2019" name="Sci. Rep.">
        <title>Orb-weaving spider Araneus ventricosus genome elucidates the spidroin gene catalogue.</title>
        <authorList>
            <person name="Kono N."/>
            <person name="Nakamura H."/>
            <person name="Ohtoshi R."/>
            <person name="Moran D.A.P."/>
            <person name="Shinohara A."/>
            <person name="Yoshida Y."/>
            <person name="Fujiwara M."/>
            <person name="Mori M."/>
            <person name="Tomita M."/>
            <person name="Arakawa K."/>
        </authorList>
    </citation>
    <scope>NUCLEOTIDE SEQUENCE [LARGE SCALE GENOMIC DNA]</scope>
</reference>
<evidence type="ECO:0000313" key="5">
    <source>
        <dbReference type="Proteomes" id="UP000499080"/>
    </source>
</evidence>
<dbReference type="Gene3D" id="3.80.10.10">
    <property type="entry name" value="Ribonuclease Inhibitor"/>
    <property type="match status" value="1"/>
</dbReference>
<dbReference type="SMART" id="SM00369">
    <property type="entry name" value="LRR_TYP"/>
    <property type="match status" value="3"/>
</dbReference>
<dbReference type="Proteomes" id="UP000499080">
    <property type="component" value="Unassembled WGS sequence"/>
</dbReference>
<evidence type="ECO:0000256" key="1">
    <source>
        <dbReference type="ARBA" id="ARBA00022614"/>
    </source>
</evidence>
<accession>A0A4Y2UVB9</accession>
<protein>
    <submittedName>
        <fullName evidence="4">Uncharacterized protein</fullName>
    </submittedName>
</protein>
<evidence type="ECO:0000256" key="3">
    <source>
        <dbReference type="ARBA" id="ARBA00022737"/>
    </source>
</evidence>
<dbReference type="OrthoDB" id="6420795at2759"/>
<organism evidence="4 5">
    <name type="scientific">Araneus ventricosus</name>
    <name type="common">Orbweaver spider</name>
    <name type="synonym">Epeira ventricosa</name>
    <dbReference type="NCBI Taxonomy" id="182803"/>
    <lineage>
        <taxon>Eukaryota</taxon>
        <taxon>Metazoa</taxon>
        <taxon>Ecdysozoa</taxon>
        <taxon>Arthropoda</taxon>
        <taxon>Chelicerata</taxon>
        <taxon>Arachnida</taxon>
        <taxon>Araneae</taxon>
        <taxon>Araneomorphae</taxon>
        <taxon>Entelegynae</taxon>
        <taxon>Araneoidea</taxon>
        <taxon>Araneidae</taxon>
        <taxon>Araneus</taxon>
    </lineage>
</organism>
<comment type="caution">
    <text evidence="4">The sequence shown here is derived from an EMBL/GenBank/DDBJ whole genome shotgun (WGS) entry which is preliminary data.</text>
</comment>
<dbReference type="SUPFAM" id="SSF52058">
    <property type="entry name" value="L domain-like"/>
    <property type="match status" value="1"/>
</dbReference>
<gene>
    <name evidence="4" type="ORF">AVEN_216877_1</name>
</gene>
<dbReference type="InterPro" id="IPR001611">
    <property type="entry name" value="Leu-rich_rpt"/>
</dbReference>
<evidence type="ECO:0000313" key="4">
    <source>
        <dbReference type="EMBL" id="GBO15490.1"/>
    </source>
</evidence>
<dbReference type="InterPro" id="IPR003591">
    <property type="entry name" value="Leu-rich_rpt_typical-subtyp"/>
</dbReference>
<dbReference type="EMBL" id="BGPR01039517">
    <property type="protein sequence ID" value="GBO15490.1"/>
    <property type="molecule type" value="Genomic_DNA"/>
</dbReference>
<dbReference type="PROSITE" id="PS51450">
    <property type="entry name" value="LRR"/>
    <property type="match status" value="1"/>
</dbReference>
<keyword evidence="2" id="KW-0732">Signal</keyword>
<dbReference type="Pfam" id="PF13855">
    <property type="entry name" value="LRR_8"/>
    <property type="match status" value="1"/>
</dbReference>
<keyword evidence="3" id="KW-0677">Repeat</keyword>
<keyword evidence="1" id="KW-0433">Leucine-rich repeat</keyword>
<dbReference type="InterPro" id="IPR032675">
    <property type="entry name" value="LRR_dom_sf"/>
</dbReference>
<dbReference type="AlphaFoldDB" id="A0A4Y2UVB9"/>
<dbReference type="PANTHER" id="PTHR24373:SF275">
    <property type="entry name" value="TIR DOMAIN-CONTAINING PROTEIN"/>
    <property type="match status" value="1"/>
</dbReference>
<evidence type="ECO:0000256" key="2">
    <source>
        <dbReference type="ARBA" id="ARBA00022729"/>
    </source>
</evidence>
<dbReference type="InterPro" id="IPR050328">
    <property type="entry name" value="Dev_Immune_Receptor"/>
</dbReference>
<name>A0A4Y2UVB9_ARAVE</name>
<dbReference type="PANTHER" id="PTHR24373">
    <property type="entry name" value="SLIT RELATED LEUCINE-RICH REPEAT NEURONAL PROTEIN"/>
    <property type="match status" value="1"/>
</dbReference>
<keyword evidence="5" id="KW-1185">Reference proteome</keyword>